<evidence type="ECO:0000313" key="4">
    <source>
        <dbReference type="Proteomes" id="UP001068379"/>
    </source>
</evidence>
<evidence type="ECO:0008006" key="5">
    <source>
        <dbReference type="Google" id="ProtNLM"/>
    </source>
</evidence>
<organism evidence="3 4">
    <name type="scientific">Castellaniella denitrificans</name>
    <dbReference type="NCBI Taxonomy" id="56119"/>
    <lineage>
        <taxon>Bacteria</taxon>
        <taxon>Pseudomonadati</taxon>
        <taxon>Pseudomonadota</taxon>
        <taxon>Betaproteobacteria</taxon>
        <taxon>Burkholderiales</taxon>
        <taxon>Alcaligenaceae</taxon>
        <taxon>Castellaniella</taxon>
    </lineage>
</organism>
<name>A0ABT4M614_9BURK</name>
<protein>
    <recommendedName>
        <fullName evidence="5">Phage P22-like portal protein</fullName>
    </recommendedName>
</protein>
<dbReference type="EMBL" id="JAPWHE010000010">
    <property type="protein sequence ID" value="MCZ4330768.1"/>
    <property type="molecule type" value="Genomic_DNA"/>
</dbReference>
<comment type="caution">
    <text evidence="3">The sequence shown here is derived from an EMBL/GenBank/DDBJ whole genome shotgun (WGS) entry which is preliminary data.</text>
</comment>
<gene>
    <name evidence="3" type="ORF">O4H32_12510</name>
</gene>
<accession>A0ABT4M614</accession>
<feature type="compositionally biased region" description="Low complexity" evidence="2">
    <location>
        <begin position="147"/>
        <end position="161"/>
    </location>
</feature>
<evidence type="ECO:0000313" key="3">
    <source>
        <dbReference type="EMBL" id="MCZ4330768.1"/>
    </source>
</evidence>
<keyword evidence="1" id="KW-0175">Coiled coil</keyword>
<keyword evidence="4" id="KW-1185">Reference proteome</keyword>
<feature type="region of interest" description="Disordered" evidence="2">
    <location>
        <begin position="142"/>
        <end position="161"/>
    </location>
</feature>
<sequence>MATKKPVSPDNKAQRWLAEIAARGEDAKEKAWIARGKKVVRRYRDERELMAEGSRFNILWSNVETILPATYARTPKADVTRRNKDADPVSRTAAQILERALQYEISEYPDFDEAMKQAIKDRLLPGRGVAWVRFEEYEVDRPETAKAPQDQAQTAQLDAAATPATPDILERACVDYVYWEDFRTGEARIWSDVPWVARRVYMTRKDGIARFGADFREVPLTRAPIGVDEGDAKQCADDAKKAEVWEIWDKASKAVYWVAKGYPKLLDEKEDPYGLEGFFPCPKPLYATQTSDQLTPVPDFVLYQDQADELDRITTRISGLVDALRLVGSYDAAQPALARILESPDNSLIPVENWAAFSEKGGASGAISWVPIKDVAMALREAYLARDQIKQVIYEITGISDIIRGATDARETAKAQQIKSQFGSLRLQDRQKDIAEFATAILRIKAQMMMDLYSPQTLLAMSGIDQTLDAQNAEQAIALMKTEPLRSYRVEIAADSMVAIDEAQEKQDTVEFLGAAGGFIKQAVEASQAVPELAPLAMQLLMMGVRAFKAGRPVEAAFEQFQQQIENRPPTDPNAGAQAQAQAQQQVEMAKLQQRAQADQMRLQADIQAQQAKAQADMQIERERMQMQAMLEQQRAQMQARVDQHRADVQAQQQAAIEAEKLNFERWKTELQEATKIQIANITSKAKVENAATETATGEIAREIKP</sequence>
<reference evidence="3" key="1">
    <citation type="submission" date="2022-12" db="EMBL/GenBank/DDBJ databases">
        <title>Bacterial isolates from different developmental stages of Nematostella vectensis.</title>
        <authorList>
            <person name="Fraune S."/>
        </authorList>
    </citation>
    <scope>NUCLEOTIDE SEQUENCE</scope>
    <source>
        <strain evidence="3">G21619-S1</strain>
    </source>
</reference>
<feature type="coiled-coil region" evidence="1">
    <location>
        <begin position="613"/>
        <end position="677"/>
    </location>
</feature>
<dbReference type="Proteomes" id="UP001068379">
    <property type="component" value="Unassembled WGS sequence"/>
</dbReference>
<evidence type="ECO:0000256" key="2">
    <source>
        <dbReference type="SAM" id="MobiDB-lite"/>
    </source>
</evidence>
<evidence type="ECO:0000256" key="1">
    <source>
        <dbReference type="SAM" id="Coils"/>
    </source>
</evidence>
<dbReference type="RefSeq" id="WP_269359650.1">
    <property type="nucleotide sequence ID" value="NZ_JAPWHE010000010.1"/>
</dbReference>
<proteinExistence type="predicted"/>